<feature type="compositionally biased region" description="Low complexity" evidence="4">
    <location>
        <begin position="478"/>
        <end position="487"/>
    </location>
</feature>
<dbReference type="EMBL" id="GL833120">
    <property type="protein sequence ID" value="EGB12815.1"/>
    <property type="molecule type" value="Genomic_DNA"/>
</dbReference>
<dbReference type="eggNOG" id="KOG2727">
    <property type="taxonomic scope" value="Eukaryota"/>
</dbReference>
<feature type="region of interest" description="Disordered" evidence="4">
    <location>
        <begin position="461"/>
        <end position="558"/>
    </location>
</feature>
<evidence type="ECO:0000313" key="7">
    <source>
        <dbReference type="Proteomes" id="UP000002729"/>
    </source>
</evidence>
<dbReference type="eggNOG" id="KOG4177">
    <property type="taxonomic scope" value="Eukaryota"/>
</dbReference>
<dbReference type="GeneID" id="20223225"/>
<accession>F0XWQ5</accession>
<dbReference type="InterPro" id="IPR032839">
    <property type="entry name" value="RAB3GAP_N"/>
</dbReference>
<feature type="compositionally biased region" description="Basic and acidic residues" evidence="4">
    <location>
        <begin position="500"/>
        <end position="536"/>
    </location>
</feature>
<name>F0XWQ5_AURAN</name>
<sequence length="1272" mass="131492">MADDWPLAIAHGRVAYCAFRATSVTVAAVDGDEVRVVALGAVPEVPCASVEACDVAWVGRRLVVCASDGTVRCFDGDACNPTACVRVAASAGRLSAAPGASEAVFRARPGLATFLAFDGGGAPRVSHHKVAAPEPAALAASRGGKALGVGSRPTVAEYALADPPPSGLLRAAAGALLGWLAPGARAPRGDGNARDGFADRRPYEDREGPREGARREGERHGRAARSRVFFDDAGREAHGVAVSPRGDLAAVSDNLGRVLLVDVAAGRLVRLFKGARRAQVAWVEVDDGDGAKTPGLYLAILAPQRALARVWRCRFGPCVAAFRVPPELTRLVEARGADGRAVAYVAGGPADLVLEPLAVDAARCAAVAAAARRDLATAGAEARAKRALAAADKRGDASDAAAQLGRLDGDDGALARVVDDACRSCGSPAVVASLLAHLARRGDALGAKAAALAATERDAPLPAWPARDAPPLRPAPAPAAAAPEAPACRTVRPSGRRLAAGRERWRREEADWRRAEAERRRAEAERRGMAAEERRTPPPAPPPAPDYSSDSSATSVSSLGSADLEAAVSRGDAAAIAARRRPPRAALFVAAARRGDARVLRALLRAPRGGAVGATVDGATALHAAAGARCAECVAALLGAGADVFARDRRNETPLHRCCAGPPDDDAADVARLLSRHPPRGARRWRLLDAREKAGGWTALRVAVEARRARLDGDAGLEVVDALIEAGASPAVPDARGRSPLAVAAAEGDAALAVALCDGSLRPFARAEESPAGPLPLQEAVRSGDAATVDALAASGRVDLDARERGGDMDTALTAAARAGRDEAVRVLVDRGADVFRANGRQRTPLFLALSLLPEGDGPAPTVEVLARAALAKRAARPRAGGASFFATPLCPASSRTPLQHALRCGRARAAALFVGLGAPVDVRAVLAGADAAEVEWDRLSADGVLSGSARDLRATMAALLAATDAGDGDVDVELDGGADLPAHAFVLEARSMGGPWRGVGREAAVAAREYAYTDAVDGVDVVNADQIHARPCKYGDAALLELLSLARRLGREREDLAYVAWARLVARGVGAAKLGKRPCSHGSPLLQDLWRHARRHGIPVSSRGDVVGRAHAPILAECLPFVGGLLRFGAGDAVDVGVDAVSLKQALQYAYGWGPVPQLGPAALLKLVRAADLFCCAGLRDEAAALLARWVAGLETEHGARDKFGPRIPDVDLAVRCLDVAATFDLPLLRRTCARVVLESLDRLGDVDLGGVSRADLVCLALTGISAVAAR</sequence>
<dbReference type="KEGG" id="aaf:AURANDRAFT_60903"/>
<dbReference type="InterPro" id="IPR002110">
    <property type="entry name" value="Ankyrin_rpt"/>
</dbReference>
<evidence type="ECO:0000313" key="6">
    <source>
        <dbReference type="EMBL" id="EGB12815.1"/>
    </source>
</evidence>
<dbReference type="PROSITE" id="PS50088">
    <property type="entry name" value="ANK_REPEAT"/>
    <property type="match status" value="2"/>
</dbReference>
<dbReference type="PANTHER" id="PTHR24198:SF165">
    <property type="entry name" value="ANKYRIN REPEAT-CONTAINING PROTEIN-RELATED"/>
    <property type="match status" value="1"/>
</dbReference>
<dbReference type="InParanoid" id="F0XWQ5"/>
<dbReference type="SMART" id="SM00248">
    <property type="entry name" value="ANK"/>
    <property type="match status" value="7"/>
</dbReference>
<reference evidence="6 7" key="1">
    <citation type="journal article" date="2011" name="Proc. Natl. Acad. Sci. U.S.A.">
        <title>Niche of harmful alga Aureococcus anophagefferens revealed through ecogenomics.</title>
        <authorList>
            <person name="Gobler C.J."/>
            <person name="Berry D.L."/>
            <person name="Dyhrman S.T."/>
            <person name="Wilhelm S.W."/>
            <person name="Salamov A."/>
            <person name="Lobanov A.V."/>
            <person name="Zhang Y."/>
            <person name="Collier J.L."/>
            <person name="Wurch L.L."/>
            <person name="Kustka A.B."/>
            <person name="Dill B.D."/>
            <person name="Shah M."/>
            <person name="VerBerkmoes N.C."/>
            <person name="Kuo A."/>
            <person name="Terry A."/>
            <person name="Pangilinan J."/>
            <person name="Lindquist E.A."/>
            <person name="Lucas S."/>
            <person name="Paulsen I.T."/>
            <person name="Hattenrath-Lehmann T.K."/>
            <person name="Talmage S.C."/>
            <person name="Walker E.A."/>
            <person name="Koch F."/>
            <person name="Burson A.M."/>
            <person name="Marcoval M.A."/>
            <person name="Tang Y.Z."/>
            <person name="Lecleir G.R."/>
            <person name="Coyne K.J."/>
            <person name="Berg G.M."/>
            <person name="Bertrand E.M."/>
            <person name="Saito M.A."/>
            <person name="Gladyshev V.N."/>
            <person name="Grigoriev I.V."/>
        </authorList>
    </citation>
    <scope>NUCLEOTIDE SEQUENCE [LARGE SCALE GENOMIC DNA]</scope>
    <source>
        <strain evidence="7">CCMP 1984</strain>
    </source>
</reference>
<dbReference type="Pfam" id="PF14655">
    <property type="entry name" value="RAB3GAP2_N"/>
    <property type="match status" value="1"/>
</dbReference>
<dbReference type="SUPFAM" id="SSF48403">
    <property type="entry name" value="Ankyrin repeat"/>
    <property type="match status" value="1"/>
</dbReference>
<dbReference type="InterPro" id="IPR036770">
    <property type="entry name" value="Ankyrin_rpt-contain_sf"/>
</dbReference>
<dbReference type="PANTHER" id="PTHR24198">
    <property type="entry name" value="ANKYRIN REPEAT AND PROTEIN KINASE DOMAIN-CONTAINING PROTEIN"/>
    <property type="match status" value="1"/>
</dbReference>
<gene>
    <name evidence="6" type="ORF">AURANDRAFT_60903</name>
</gene>
<feature type="region of interest" description="Disordered" evidence="4">
    <location>
        <begin position="187"/>
        <end position="221"/>
    </location>
</feature>
<dbReference type="Gene3D" id="1.25.40.20">
    <property type="entry name" value="Ankyrin repeat-containing domain"/>
    <property type="match status" value="3"/>
</dbReference>
<dbReference type="RefSeq" id="XP_009032454.1">
    <property type="nucleotide sequence ID" value="XM_009034206.1"/>
</dbReference>
<protein>
    <recommendedName>
        <fullName evidence="5">Rab3-GAP regulatory subunit N-terminal domain-containing protein</fullName>
    </recommendedName>
</protein>
<dbReference type="PROSITE" id="PS50297">
    <property type="entry name" value="ANK_REP_REGION"/>
    <property type="match status" value="2"/>
</dbReference>
<feature type="repeat" description="ANK" evidence="3">
    <location>
        <begin position="808"/>
        <end position="840"/>
    </location>
</feature>
<dbReference type="OrthoDB" id="38572at2759"/>
<keyword evidence="7" id="KW-1185">Reference proteome</keyword>
<dbReference type="Proteomes" id="UP000002729">
    <property type="component" value="Unassembled WGS sequence"/>
</dbReference>
<dbReference type="SUPFAM" id="SSF75011">
    <property type="entry name" value="3-carboxy-cis,cis-mucoante lactonizing enzyme"/>
    <property type="match status" value="1"/>
</dbReference>
<dbReference type="AlphaFoldDB" id="F0XWQ5"/>
<keyword evidence="1" id="KW-0677">Repeat</keyword>
<feature type="domain" description="Rab3-GAP regulatory subunit N-terminal" evidence="5">
    <location>
        <begin position="220"/>
        <end position="325"/>
    </location>
</feature>
<dbReference type="Pfam" id="PF12796">
    <property type="entry name" value="Ank_2"/>
    <property type="match status" value="2"/>
</dbReference>
<keyword evidence="2 3" id="KW-0040">ANK repeat</keyword>
<evidence type="ECO:0000259" key="5">
    <source>
        <dbReference type="Pfam" id="PF14655"/>
    </source>
</evidence>
<organism evidence="7">
    <name type="scientific">Aureococcus anophagefferens</name>
    <name type="common">Harmful bloom alga</name>
    <dbReference type="NCBI Taxonomy" id="44056"/>
    <lineage>
        <taxon>Eukaryota</taxon>
        <taxon>Sar</taxon>
        <taxon>Stramenopiles</taxon>
        <taxon>Ochrophyta</taxon>
        <taxon>Pelagophyceae</taxon>
        <taxon>Pelagomonadales</taxon>
        <taxon>Pelagomonadaceae</taxon>
        <taxon>Aureococcus</taxon>
    </lineage>
</organism>
<proteinExistence type="predicted"/>
<feature type="repeat" description="ANK" evidence="3">
    <location>
        <begin position="617"/>
        <end position="649"/>
    </location>
</feature>
<evidence type="ECO:0000256" key="3">
    <source>
        <dbReference type="PROSITE-ProRule" id="PRU00023"/>
    </source>
</evidence>
<feature type="compositionally biased region" description="Low complexity" evidence="4">
    <location>
        <begin position="546"/>
        <end position="558"/>
    </location>
</feature>
<evidence type="ECO:0000256" key="4">
    <source>
        <dbReference type="SAM" id="MobiDB-lite"/>
    </source>
</evidence>
<evidence type="ECO:0000256" key="1">
    <source>
        <dbReference type="ARBA" id="ARBA00022737"/>
    </source>
</evidence>
<evidence type="ECO:0000256" key="2">
    <source>
        <dbReference type="ARBA" id="ARBA00023043"/>
    </source>
</evidence>